<keyword evidence="3" id="KW-1003">Cell membrane</keyword>
<dbReference type="Proteomes" id="UP001239085">
    <property type="component" value="Unassembled WGS sequence"/>
</dbReference>
<keyword evidence="4 7" id="KW-0812">Transmembrane</keyword>
<evidence type="ECO:0000313" key="10">
    <source>
        <dbReference type="Proteomes" id="UP001239085"/>
    </source>
</evidence>
<evidence type="ECO:0000256" key="2">
    <source>
        <dbReference type="ARBA" id="ARBA00022448"/>
    </source>
</evidence>
<dbReference type="InterPro" id="IPR035906">
    <property type="entry name" value="MetI-like_sf"/>
</dbReference>
<dbReference type="PROSITE" id="PS50928">
    <property type="entry name" value="ABC_TM1"/>
    <property type="match status" value="1"/>
</dbReference>
<evidence type="ECO:0000256" key="4">
    <source>
        <dbReference type="ARBA" id="ARBA00022692"/>
    </source>
</evidence>
<dbReference type="EMBL" id="JAUSXK010000001">
    <property type="protein sequence ID" value="MDQ0642279.1"/>
    <property type="molecule type" value="Genomic_DNA"/>
</dbReference>
<gene>
    <name evidence="9" type="ORF">QFZ46_000439</name>
</gene>
<name>A0ABU0P6G4_9MICO</name>
<proteinExistence type="inferred from homology"/>
<dbReference type="Pfam" id="PF19300">
    <property type="entry name" value="BPD_transp_1_N"/>
    <property type="match status" value="1"/>
</dbReference>
<keyword evidence="10" id="KW-1185">Reference proteome</keyword>
<evidence type="ECO:0000313" key="9">
    <source>
        <dbReference type="EMBL" id="MDQ0642279.1"/>
    </source>
</evidence>
<protein>
    <submittedName>
        <fullName evidence="9">Peptide/nickel transport system permease protein</fullName>
    </submittedName>
</protein>
<dbReference type="PANTHER" id="PTHR43163:SF3">
    <property type="entry name" value="PEPTIDE ABC TRANSPORTER PERMEASE PROTEIN"/>
    <property type="match status" value="1"/>
</dbReference>
<dbReference type="SUPFAM" id="SSF161098">
    <property type="entry name" value="MetI-like"/>
    <property type="match status" value="1"/>
</dbReference>
<feature type="transmembrane region" description="Helical" evidence="7">
    <location>
        <begin position="160"/>
        <end position="188"/>
    </location>
</feature>
<comment type="similarity">
    <text evidence="7">Belongs to the binding-protein-dependent transport system permease family.</text>
</comment>
<accession>A0ABU0P6G4</accession>
<reference evidence="9 10" key="1">
    <citation type="submission" date="2023-07" db="EMBL/GenBank/DDBJ databases">
        <title>Comparative genomics of wheat-associated soil bacteria to identify genetic determinants of phenazine resistance.</title>
        <authorList>
            <person name="Mouncey N."/>
        </authorList>
    </citation>
    <scope>NUCLEOTIDE SEQUENCE [LARGE SCALE GENOMIC DNA]</scope>
    <source>
        <strain evidence="9 10">W2I7</strain>
    </source>
</reference>
<feature type="transmembrane region" description="Helical" evidence="7">
    <location>
        <begin position="31"/>
        <end position="55"/>
    </location>
</feature>
<keyword evidence="6 7" id="KW-0472">Membrane</keyword>
<dbReference type="InterPro" id="IPR000515">
    <property type="entry name" value="MetI-like"/>
</dbReference>
<dbReference type="RefSeq" id="WP_307357863.1">
    <property type="nucleotide sequence ID" value="NZ_JAUSXK010000001.1"/>
</dbReference>
<dbReference type="CDD" id="cd06261">
    <property type="entry name" value="TM_PBP2"/>
    <property type="match status" value="1"/>
</dbReference>
<keyword evidence="5 7" id="KW-1133">Transmembrane helix</keyword>
<evidence type="ECO:0000256" key="5">
    <source>
        <dbReference type="ARBA" id="ARBA00022989"/>
    </source>
</evidence>
<feature type="transmembrane region" description="Helical" evidence="7">
    <location>
        <begin position="276"/>
        <end position="295"/>
    </location>
</feature>
<evidence type="ECO:0000259" key="8">
    <source>
        <dbReference type="PROSITE" id="PS50928"/>
    </source>
</evidence>
<dbReference type="Gene3D" id="1.10.3720.10">
    <property type="entry name" value="MetI-like"/>
    <property type="match status" value="1"/>
</dbReference>
<evidence type="ECO:0000256" key="7">
    <source>
        <dbReference type="RuleBase" id="RU363032"/>
    </source>
</evidence>
<dbReference type="InterPro" id="IPR045621">
    <property type="entry name" value="BPD_transp_1_N"/>
</dbReference>
<organism evidence="9 10">
    <name type="scientific">Microbacterium murale</name>
    <dbReference type="NCBI Taxonomy" id="1081040"/>
    <lineage>
        <taxon>Bacteria</taxon>
        <taxon>Bacillati</taxon>
        <taxon>Actinomycetota</taxon>
        <taxon>Actinomycetes</taxon>
        <taxon>Micrococcales</taxon>
        <taxon>Microbacteriaceae</taxon>
        <taxon>Microbacterium</taxon>
    </lineage>
</organism>
<keyword evidence="2 7" id="KW-0813">Transport</keyword>
<evidence type="ECO:0000256" key="1">
    <source>
        <dbReference type="ARBA" id="ARBA00004651"/>
    </source>
</evidence>
<feature type="transmembrane region" description="Helical" evidence="7">
    <location>
        <begin position="125"/>
        <end position="148"/>
    </location>
</feature>
<feature type="transmembrane region" description="Helical" evidence="7">
    <location>
        <begin position="200"/>
        <end position="220"/>
    </location>
</feature>
<evidence type="ECO:0000256" key="3">
    <source>
        <dbReference type="ARBA" id="ARBA00022475"/>
    </source>
</evidence>
<comment type="subcellular location">
    <subcellularLocation>
        <location evidence="1 7">Cell membrane</location>
        <topology evidence="1 7">Multi-pass membrane protein</topology>
    </subcellularLocation>
</comment>
<evidence type="ECO:0000256" key="6">
    <source>
        <dbReference type="ARBA" id="ARBA00023136"/>
    </source>
</evidence>
<dbReference type="Pfam" id="PF00528">
    <property type="entry name" value="BPD_transp_1"/>
    <property type="match status" value="1"/>
</dbReference>
<feature type="domain" description="ABC transmembrane type-1" evidence="8">
    <location>
        <begin position="121"/>
        <end position="330"/>
    </location>
</feature>
<feature type="transmembrane region" description="Helical" evidence="7">
    <location>
        <begin position="307"/>
        <end position="330"/>
    </location>
</feature>
<dbReference type="PANTHER" id="PTHR43163">
    <property type="entry name" value="DIPEPTIDE TRANSPORT SYSTEM PERMEASE PROTEIN DPPB-RELATED"/>
    <property type="match status" value="1"/>
</dbReference>
<comment type="caution">
    <text evidence="9">The sequence shown here is derived from an EMBL/GenBank/DDBJ whole genome shotgun (WGS) entry which is preliminary data.</text>
</comment>
<sequence>MTTTVTAEAPFAPEIEDVLSVRRVRPALRTVLVTLGTAITVFVLATFATFALGAASGSNPAAVALGEVATQADIDRLNHVFGLDRPFLVRYLDWISGAVTGDLGASWFTTIPVADSIAQAFPVSLSIACGAILLALLFGFAGGILAAVSRGGIVDRAVTLLTTVSATVPAFVAAIALILLFAYAIPIFPVAGYVPPEKDLGGWMLCLVLPSVALSLDAGADIARQLRTTLVGTLQENYIIGARVHGLGPGRIVLRHALPIASTPALSVLGVHAPRLVGGAVITEVIFGMPGLGQLANRAALQGDVPVVQGVLLITIAMVVIIGVIINLIIARTGGTDRSAA</sequence>